<dbReference type="PIRSF" id="PIRSF004681">
    <property type="entry name" value="UCP004681"/>
    <property type="match status" value="1"/>
</dbReference>
<protein>
    <submittedName>
        <fullName evidence="2">Uncharacterized protein</fullName>
    </submittedName>
</protein>
<accession>A0ABQ7JNC8</accession>
<sequence>MSWAQTTIRLPSKKRGCHLVTHEIEKQLPELKQFTVGMANIFLQHTSASLTLNENADPDVRVDMEMALNKIAPEDMPFTHTDEGPDDMTGHLKSSLMGVSLNIPITNGRLNLGMWQGIWLCEHRNRASGRTIVVTMQGEKKQK</sequence>
<evidence type="ECO:0000313" key="3">
    <source>
        <dbReference type="Proteomes" id="UP001194696"/>
    </source>
</evidence>
<name>A0ABQ7JNC8_9FUNG</name>
<dbReference type="InterPro" id="IPR001602">
    <property type="entry name" value="UPF0047_YjbQ-like"/>
</dbReference>
<gene>
    <name evidence="2" type="ORF">BGZ96_001005</name>
</gene>
<keyword evidence="3" id="KW-1185">Reference proteome</keyword>
<dbReference type="Pfam" id="PF01894">
    <property type="entry name" value="YjbQ"/>
    <property type="match status" value="1"/>
</dbReference>
<evidence type="ECO:0000313" key="2">
    <source>
        <dbReference type="EMBL" id="KAG0281834.1"/>
    </source>
</evidence>
<dbReference type="PANTHER" id="PTHR30615:SF8">
    <property type="entry name" value="UPF0047 PROTEIN C4A8.02C"/>
    <property type="match status" value="1"/>
</dbReference>
<reference evidence="2 3" key="1">
    <citation type="journal article" date="2020" name="Fungal Divers.">
        <title>Resolving the Mortierellaceae phylogeny through synthesis of multi-gene phylogenetics and phylogenomics.</title>
        <authorList>
            <person name="Vandepol N."/>
            <person name="Liber J."/>
            <person name="Desiro A."/>
            <person name="Na H."/>
            <person name="Kennedy M."/>
            <person name="Barry K."/>
            <person name="Grigoriev I.V."/>
            <person name="Miller A.N."/>
            <person name="O'Donnell K."/>
            <person name="Stajich J.E."/>
            <person name="Bonito G."/>
        </authorList>
    </citation>
    <scope>NUCLEOTIDE SEQUENCE [LARGE SCALE GENOMIC DNA]</scope>
    <source>
        <strain evidence="2 3">AD045</strain>
    </source>
</reference>
<comment type="similarity">
    <text evidence="1">Belongs to the UPF0047 family.</text>
</comment>
<comment type="caution">
    <text evidence="2">The sequence shown here is derived from an EMBL/GenBank/DDBJ whole genome shotgun (WGS) entry which is preliminary data.</text>
</comment>
<dbReference type="PANTHER" id="PTHR30615">
    <property type="entry name" value="UNCHARACTERIZED PROTEIN YJBQ-RELATED"/>
    <property type="match status" value="1"/>
</dbReference>
<evidence type="ECO:0000256" key="1">
    <source>
        <dbReference type="ARBA" id="ARBA00005534"/>
    </source>
</evidence>
<organism evidence="2 3">
    <name type="scientific">Linnemannia gamsii</name>
    <dbReference type="NCBI Taxonomy" id="64522"/>
    <lineage>
        <taxon>Eukaryota</taxon>
        <taxon>Fungi</taxon>
        <taxon>Fungi incertae sedis</taxon>
        <taxon>Mucoromycota</taxon>
        <taxon>Mortierellomycotina</taxon>
        <taxon>Mortierellomycetes</taxon>
        <taxon>Mortierellales</taxon>
        <taxon>Mortierellaceae</taxon>
        <taxon>Linnemannia</taxon>
    </lineage>
</organism>
<proteinExistence type="inferred from homology"/>
<dbReference type="InterPro" id="IPR035917">
    <property type="entry name" value="YjbQ-like_sf"/>
</dbReference>
<dbReference type="SUPFAM" id="SSF111038">
    <property type="entry name" value="YjbQ-like"/>
    <property type="match status" value="1"/>
</dbReference>
<dbReference type="EMBL" id="JAAAIM010001153">
    <property type="protein sequence ID" value="KAG0281834.1"/>
    <property type="molecule type" value="Genomic_DNA"/>
</dbReference>
<dbReference type="NCBIfam" id="TIGR00149">
    <property type="entry name" value="TIGR00149_YjbQ"/>
    <property type="match status" value="1"/>
</dbReference>
<dbReference type="Gene3D" id="2.60.120.460">
    <property type="entry name" value="YjbQ-like"/>
    <property type="match status" value="1"/>
</dbReference>
<dbReference type="Proteomes" id="UP001194696">
    <property type="component" value="Unassembled WGS sequence"/>
</dbReference>